<proteinExistence type="predicted"/>
<protein>
    <submittedName>
        <fullName evidence="2">Uncharacterized protein</fullName>
    </submittedName>
</protein>
<evidence type="ECO:0000313" key="3">
    <source>
        <dbReference type="Proteomes" id="UP000224006"/>
    </source>
</evidence>
<feature type="compositionally biased region" description="Basic and acidic residues" evidence="1">
    <location>
        <begin position="167"/>
        <end position="176"/>
    </location>
</feature>
<feature type="compositionally biased region" description="Basic and acidic residues" evidence="1">
    <location>
        <begin position="594"/>
        <end position="607"/>
    </location>
</feature>
<reference evidence="2 3" key="1">
    <citation type="submission" date="2017-09" db="EMBL/GenBank/DDBJ databases">
        <title>Genome sequencing of Besnoitia besnoiti strain Bb-Ger1.</title>
        <authorList>
            <person name="Schares G."/>
            <person name="Venepally P."/>
            <person name="Lorenzi H.A."/>
        </authorList>
    </citation>
    <scope>NUCLEOTIDE SEQUENCE [LARGE SCALE GENOMIC DNA]</scope>
    <source>
        <strain evidence="2 3">Bb-Ger1</strain>
    </source>
</reference>
<dbReference type="Proteomes" id="UP000224006">
    <property type="component" value="Chromosome II"/>
</dbReference>
<dbReference type="RefSeq" id="XP_029221118.1">
    <property type="nucleotide sequence ID" value="XM_029362153.1"/>
</dbReference>
<accession>A0A2A9MGS2</accession>
<evidence type="ECO:0000256" key="1">
    <source>
        <dbReference type="SAM" id="MobiDB-lite"/>
    </source>
</evidence>
<dbReference type="KEGG" id="bbes:BESB_035670"/>
<dbReference type="AlphaFoldDB" id="A0A2A9MGS2"/>
<sequence>MSRAPAFSFRGGRGVLSDAVSGRFLSHRQAVVESAVRTISPATAVQGGERHSPAGARLQRAGQLQFAGFERGGCVRQTRVCYYRVLVANCPRAGPAAADRSLSRSADAWTRTACRQRVYRRCFTTRCSGSRTGERFFSVSAGRSEPAAAPSSSVLVDGAAFAASAPPRERTRKGEDASEQGASGSRSPSSNQTTPAEGDPSGQVELLEARRKEVVANLPAYIRLVEAGPHQVFIYPVIHGNSLPTSPFSRRGGCGSSTEVSQLIRVMRPDFVFFSADPETNRSAGASGSQFHEPPFALAVLPRVYGGFLPFSDIREPLMTAESADASVGFLDRSRAATRNRLHQQLLQNTQYCRTYLDYAAACKALKHDRTVKSTEGEKMLKKISGLSHQLMYNFPGGFETLVVERARYMAGRLAECLFHGVSENSRSLAAPREPCSSSEGTFPRRVVSLVVCDSVLAERLGHAVKRIMGDSDFIKQYTTKHAVCRASPGDDLSSLPSQATDSYKNPHARLAAAPPSQVPLLFFQIFLLPSLLAVLLMWQVQLLLGMSFTSRASGDLPILNAASEPVELDLGGEGQDTSRAWRRTAGGLSGREGSGERQDNRGDRGKSRIRDFLHSWCERLLPCNLSSAVSSGPLKKYTDRDS</sequence>
<dbReference type="OrthoDB" id="333571at2759"/>
<feature type="compositionally biased region" description="Polar residues" evidence="1">
    <location>
        <begin position="180"/>
        <end position="195"/>
    </location>
</feature>
<keyword evidence="3" id="KW-1185">Reference proteome</keyword>
<comment type="caution">
    <text evidence="2">The sequence shown here is derived from an EMBL/GenBank/DDBJ whole genome shotgun (WGS) entry which is preliminary data.</text>
</comment>
<feature type="region of interest" description="Disordered" evidence="1">
    <location>
        <begin position="569"/>
        <end position="607"/>
    </location>
</feature>
<feature type="region of interest" description="Disordered" evidence="1">
    <location>
        <begin position="163"/>
        <end position="203"/>
    </location>
</feature>
<evidence type="ECO:0000313" key="2">
    <source>
        <dbReference type="EMBL" id="PFH37109.1"/>
    </source>
</evidence>
<dbReference type="EMBL" id="NWUJ01000002">
    <property type="protein sequence ID" value="PFH37109.1"/>
    <property type="molecule type" value="Genomic_DNA"/>
</dbReference>
<gene>
    <name evidence="2" type="ORF">BESB_035670</name>
</gene>
<dbReference type="VEuPathDB" id="ToxoDB:BESB_035670"/>
<organism evidence="2 3">
    <name type="scientific">Besnoitia besnoiti</name>
    <name type="common">Apicomplexan protozoan</name>
    <dbReference type="NCBI Taxonomy" id="94643"/>
    <lineage>
        <taxon>Eukaryota</taxon>
        <taxon>Sar</taxon>
        <taxon>Alveolata</taxon>
        <taxon>Apicomplexa</taxon>
        <taxon>Conoidasida</taxon>
        <taxon>Coccidia</taxon>
        <taxon>Eucoccidiorida</taxon>
        <taxon>Eimeriorina</taxon>
        <taxon>Sarcocystidae</taxon>
        <taxon>Besnoitia</taxon>
    </lineage>
</organism>
<name>A0A2A9MGS2_BESBE</name>
<dbReference type="GeneID" id="40308548"/>